<feature type="transmembrane region" description="Helical" evidence="1">
    <location>
        <begin position="40"/>
        <end position="57"/>
    </location>
</feature>
<keyword evidence="1" id="KW-1133">Transmembrane helix</keyword>
<dbReference type="AlphaFoldDB" id="A0A6P2CC05"/>
<dbReference type="RefSeq" id="WP_010837944.1">
    <property type="nucleotide sequence ID" value="NZ_QRCM01000001.1"/>
</dbReference>
<gene>
    <name evidence="2" type="ORF">DW322_07290</name>
</gene>
<feature type="transmembrane region" description="Helical" evidence="1">
    <location>
        <begin position="234"/>
        <end position="267"/>
    </location>
</feature>
<evidence type="ECO:0000256" key="1">
    <source>
        <dbReference type="SAM" id="Phobius"/>
    </source>
</evidence>
<feature type="transmembrane region" description="Helical" evidence="1">
    <location>
        <begin position="88"/>
        <end position="107"/>
    </location>
</feature>
<proteinExistence type="predicted"/>
<feature type="transmembrane region" description="Helical" evidence="1">
    <location>
        <begin position="392"/>
        <end position="413"/>
    </location>
</feature>
<feature type="transmembrane region" description="Helical" evidence="1">
    <location>
        <begin position="279"/>
        <end position="298"/>
    </location>
</feature>
<feature type="transmembrane region" description="Helical" evidence="1">
    <location>
        <begin position="196"/>
        <end position="214"/>
    </location>
</feature>
<sequence length="420" mass="43213">MAADRRRPGSFTAGAAVTGRQSNVAYMRGSWSRFVFDDTLATSVVALVAVLVAALVVRARTATAIALAACAVLTVSALPVPAIVAHTAAILGAAALLGSLARLATGIDVRRHQILVMTGALAGSWAGPALTRFPTDAMPRRYAEFVPLSAAEDPATVWLLVAAPLTAALLVIAMVRGETRTIDRVRSFRVDGRTSLIAVGAVGASVGLYLWFRSQADTLAGSSLTGSSFTLPSPWITVIVGIAVAVAAPWLPGRVGAVLAVAVAVTAVRAPDAIGGTHWSWTALGTAAAAAFGAWLGYRRPHTWWAMATLALCVPAALLTTSPWDSVGITIALFVLPAVAVYAYACVLPSAAPTVVLAAMLPAVTGRAVGSEFGWTAYGPPDSGWIAVAEDGWVGVVRALVVVAVAVLALVVIGRRERAR</sequence>
<keyword evidence="1" id="KW-0812">Transmembrane</keyword>
<dbReference type="EMBL" id="QRCM01000001">
    <property type="protein sequence ID" value="TXG90055.1"/>
    <property type="molecule type" value="Genomic_DNA"/>
</dbReference>
<accession>A0A6P2CC05</accession>
<comment type="caution">
    <text evidence="2">The sequence shown here is derived from an EMBL/GenBank/DDBJ whole genome shotgun (WGS) entry which is preliminary data.</text>
</comment>
<evidence type="ECO:0000313" key="2">
    <source>
        <dbReference type="EMBL" id="TXG90055.1"/>
    </source>
</evidence>
<evidence type="ECO:0000313" key="3">
    <source>
        <dbReference type="Proteomes" id="UP000471120"/>
    </source>
</evidence>
<reference evidence="2 3" key="1">
    <citation type="submission" date="2018-07" db="EMBL/GenBank/DDBJ databases">
        <title>Genome sequence of Rhodococcus rhodnii ATCC 35071 from Rhodnius prolixus.</title>
        <authorList>
            <person name="Patel V."/>
            <person name="Vogel K.J."/>
        </authorList>
    </citation>
    <scope>NUCLEOTIDE SEQUENCE [LARGE SCALE GENOMIC DNA]</scope>
    <source>
        <strain evidence="2 3">ATCC 35071</strain>
    </source>
</reference>
<protein>
    <submittedName>
        <fullName evidence="2">Uncharacterized protein</fullName>
    </submittedName>
</protein>
<feature type="transmembrane region" description="Helical" evidence="1">
    <location>
        <begin position="331"/>
        <end position="352"/>
    </location>
</feature>
<feature type="transmembrane region" description="Helical" evidence="1">
    <location>
        <begin position="64"/>
        <end position="82"/>
    </location>
</feature>
<keyword evidence="1" id="KW-0472">Membrane</keyword>
<name>A0A6P2CC05_9NOCA</name>
<feature type="transmembrane region" description="Helical" evidence="1">
    <location>
        <begin position="304"/>
        <end position="324"/>
    </location>
</feature>
<organism evidence="2 3">
    <name type="scientific">Rhodococcus rhodnii</name>
    <dbReference type="NCBI Taxonomy" id="38312"/>
    <lineage>
        <taxon>Bacteria</taxon>
        <taxon>Bacillati</taxon>
        <taxon>Actinomycetota</taxon>
        <taxon>Actinomycetes</taxon>
        <taxon>Mycobacteriales</taxon>
        <taxon>Nocardiaceae</taxon>
        <taxon>Rhodococcus</taxon>
    </lineage>
</organism>
<dbReference type="Proteomes" id="UP000471120">
    <property type="component" value="Unassembled WGS sequence"/>
</dbReference>
<feature type="transmembrane region" description="Helical" evidence="1">
    <location>
        <begin position="155"/>
        <end position="175"/>
    </location>
</feature>
<feature type="transmembrane region" description="Helical" evidence="1">
    <location>
        <begin position="114"/>
        <end position="135"/>
    </location>
</feature>